<organism evidence="2 3">
    <name type="scientific">Rhizobium lusitanum</name>
    <dbReference type="NCBI Taxonomy" id="293958"/>
    <lineage>
        <taxon>Bacteria</taxon>
        <taxon>Pseudomonadati</taxon>
        <taxon>Pseudomonadota</taxon>
        <taxon>Alphaproteobacteria</taxon>
        <taxon>Hyphomicrobiales</taxon>
        <taxon>Rhizobiaceae</taxon>
        <taxon>Rhizobium/Agrobacterium group</taxon>
        <taxon>Rhizobium</taxon>
    </lineage>
</organism>
<protein>
    <submittedName>
        <fullName evidence="2">Uncharacterized protein</fullName>
    </submittedName>
</protein>
<accession>A0A1C3VUW9</accession>
<sequence length="208" mass="23299">MPDNVRRGQPQGKCHRKQTARSQDRVRVKGWGKSPPRLWKQRRHGKPHREQNRIGMTRSARALQPVSGPVIRVGCKRRRASAVPDEWLPRSGLGRSHTEPGLQANWQIIAPFFGWAFSLSANNFEGRRTPRFPGVSGDRGRGFSLVKTIRFGAPAEGDPNLSLNLTAYEYSGCGRARCGFIPLTPIWSHGIPKQHCKRANQSPIIAKP</sequence>
<dbReference type="EMBL" id="FMAF01000006">
    <property type="protein sequence ID" value="SCB31435.1"/>
    <property type="molecule type" value="Genomic_DNA"/>
</dbReference>
<feature type="region of interest" description="Disordered" evidence="1">
    <location>
        <begin position="1"/>
        <end position="51"/>
    </location>
</feature>
<dbReference type="Proteomes" id="UP000199205">
    <property type="component" value="Unassembled WGS sequence"/>
</dbReference>
<reference evidence="2 3" key="1">
    <citation type="submission" date="2016-08" db="EMBL/GenBank/DDBJ databases">
        <authorList>
            <person name="Seilhamer J.J."/>
        </authorList>
    </citation>
    <scope>NUCLEOTIDE SEQUENCE [LARGE SCALE GENOMIC DNA]</scope>
    <source>
        <strain evidence="2 3">P1-7</strain>
    </source>
</reference>
<evidence type="ECO:0000256" key="1">
    <source>
        <dbReference type="SAM" id="MobiDB-lite"/>
    </source>
</evidence>
<gene>
    <name evidence="2" type="ORF">GA0061101_106277</name>
</gene>
<evidence type="ECO:0000313" key="2">
    <source>
        <dbReference type="EMBL" id="SCB31435.1"/>
    </source>
</evidence>
<dbReference type="AlphaFoldDB" id="A0A1C3VUW9"/>
<evidence type="ECO:0000313" key="3">
    <source>
        <dbReference type="Proteomes" id="UP000199205"/>
    </source>
</evidence>
<proteinExistence type="predicted"/>
<name>A0A1C3VUW9_9HYPH</name>